<comment type="caution">
    <text evidence="2">The sequence shown here is derived from an EMBL/GenBank/DDBJ whole genome shotgun (WGS) entry which is preliminary data.</text>
</comment>
<evidence type="ECO:0000313" key="2">
    <source>
        <dbReference type="EMBL" id="OWY95150.1"/>
    </source>
</evidence>
<dbReference type="InterPro" id="IPR052579">
    <property type="entry name" value="Zinc_finger_SWIM"/>
</dbReference>
<sequence length="393" mass="45224">MARTQNTSHTKQRMEEEARREEEVKAAEEDRMQRVRSAQTRSQKAQAIAKVLDKREADDEDGRESADDKERGENNEEGEADEDEGEAGEDEGDASNEGEAVASVVKMELSRWQPSLAKKLSIWDVGDESEEDEEGVKVLVPAFEAGQATWDLFEADLKRYMDGTKQTLVVSENINVNRRNNTLHSQAQYQGREDEDIPLVPTKFKLYQHKYICTHEWRVARARAWRRDPYRCPFPFLAQLAQDSRGQWSIRLAREEYRHNHAISTDVYRSYPAQAGNSRIYDYIRDNSTHRATMDDVRNLVNRIRKSEKQFSDDEAVAEVVLNFNLKCSKNAFTVNENSRGQRGVIPSTTAHMRAIVTHFQKLYNYQPLSIVAMDQFGRGQPGQYSFLETTSD</sequence>
<dbReference type="AlphaFoldDB" id="A0A225UQB8"/>
<dbReference type="PANTHER" id="PTHR31569:SF4">
    <property type="entry name" value="SWIM-TYPE DOMAIN-CONTAINING PROTEIN"/>
    <property type="match status" value="1"/>
</dbReference>
<protein>
    <submittedName>
        <fullName evidence="2">Uncharacterized protein</fullName>
    </submittedName>
</protein>
<organism evidence="2 3">
    <name type="scientific">Phytophthora megakarya</name>
    <dbReference type="NCBI Taxonomy" id="4795"/>
    <lineage>
        <taxon>Eukaryota</taxon>
        <taxon>Sar</taxon>
        <taxon>Stramenopiles</taxon>
        <taxon>Oomycota</taxon>
        <taxon>Peronosporomycetes</taxon>
        <taxon>Peronosporales</taxon>
        <taxon>Peronosporaceae</taxon>
        <taxon>Phytophthora</taxon>
    </lineage>
</organism>
<feature type="compositionally biased region" description="Basic and acidic residues" evidence="1">
    <location>
        <begin position="12"/>
        <end position="33"/>
    </location>
</feature>
<evidence type="ECO:0000313" key="3">
    <source>
        <dbReference type="Proteomes" id="UP000198211"/>
    </source>
</evidence>
<accession>A0A225UQB8</accession>
<dbReference type="Proteomes" id="UP000198211">
    <property type="component" value="Unassembled WGS sequence"/>
</dbReference>
<gene>
    <name evidence="2" type="ORF">PHMEG_00034922</name>
</gene>
<feature type="region of interest" description="Disordered" evidence="1">
    <location>
        <begin position="1"/>
        <end position="97"/>
    </location>
</feature>
<feature type="compositionally biased region" description="Basic and acidic residues" evidence="1">
    <location>
        <begin position="51"/>
        <end position="74"/>
    </location>
</feature>
<feature type="compositionally biased region" description="Acidic residues" evidence="1">
    <location>
        <begin position="75"/>
        <end position="96"/>
    </location>
</feature>
<evidence type="ECO:0000256" key="1">
    <source>
        <dbReference type="SAM" id="MobiDB-lite"/>
    </source>
</evidence>
<name>A0A225UQB8_9STRA</name>
<dbReference type="PANTHER" id="PTHR31569">
    <property type="entry name" value="SWIM-TYPE DOMAIN-CONTAINING PROTEIN"/>
    <property type="match status" value="1"/>
</dbReference>
<proteinExistence type="predicted"/>
<dbReference type="EMBL" id="NBNE01013348">
    <property type="protein sequence ID" value="OWY95150.1"/>
    <property type="molecule type" value="Genomic_DNA"/>
</dbReference>
<keyword evidence="3" id="KW-1185">Reference proteome</keyword>
<feature type="compositionally biased region" description="Polar residues" evidence="1">
    <location>
        <begin position="36"/>
        <end position="45"/>
    </location>
</feature>
<reference evidence="3" key="1">
    <citation type="submission" date="2017-03" db="EMBL/GenBank/DDBJ databases">
        <title>Phytopthora megakarya and P. palmivora, two closely related causual agents of cacao black pod achieved similar genome size and gene model numbers by different mechanisms.</title>
        <authorList>
            <person name="Ali S."/>
            <person name="Shao J."/>
            <person name="Larry D.J."/>
            <person name="Kronmiller B."/>
            <person name="Shen D."/>
            <person name="Strem M.D."/>
            <person name="Melnick R.L."/>
            <person name="Guiltinan M.J."/>
            <person name="Tyler B.M."/>
            <person name="Meinhardt L.W."/>
            <person name="Bailey B.A."/>
        </authorList>
    </citation>
    <scope>NUCLEOTIDE SEQUENCE [LARGE SCALE GENOMIC DNA]</scope>
    <source>
        <strain evidence="3">zdho120</strain>
    </source>
</reference>
<dbReference type="OrthoDB" id="114980at2759"/>